<organism evidence="4 5">
    <name type="scientific">Coffea arabica</name>
    <name type="common">Arabian coffee</name>
    <dbReference type="NCBI Taxonomy" id="13443"/>
    <lineage>
        <taxon>Eukaryota</taxon>
        <taxon>Viridiplantae</taxon>
        <taxon>Streptophyta</taxon>
        <taxon>Embryophyta</taxon>
        <taxon>Tracheophyta</taxon>
        <taxon>Spermatophyta</taxon>
        <taxon>Magnoliopsida</taxon>
        <taxon>eudicotyledons</taxon>
        <taxon>Gunneridae</taxon>
        <taxon>Pentapetalae</taxon>
        <taxon>asterids</taxon>
        <taxon>lamiids</taxon>
        <taxon>Gentianales</taxon>
        <taxon>Rubiaceae</taxon>
        <taxon>Ixoroideae</taxon>
        <taxon>Gardenieae complex</taxon>
        <taxon>Bertiereae - Coffeeae clade</taxon>
        <taxon>Coffeeae</taxon>
        <taxon>Coffea</taxon>
    </lineage>
</organism>
<dbReference type="RefSeq" id="XP_027079548.1">
    <property type="nucleotide sequence ID" value="XM_027223747.2"/>
</dbReference>
<dbReference type="FunFam" id="1.25.40.10:FF:000031">
    <property type="entry name" value="Pentatricopeptide repeat-containing protein mitochondrial"/>
    <property type="match status" value="1"/>
</dbReference>
<dbReference type="Proteomes" id="UP001652660">
    <property type="component" value="Chromosome 1e"/>
</dbReference>
<comment type="similarity">
    <text evidence="2">Belongs to the PPR family. PCMP-E subfamily.</text>
</comment>
<feature type="repeat" description="PPR" evidence="3">
    <location>
        <begin position="502"/>
        <end position="536"/>
    </location>
</feature>
<feature type="repeat" description="PPR" evidence="3">
    <location>
        <begin position="225"/>
        <end position="259"/>
    </location>
</feature>
<protein>
    <submittedName>
        <fullName evidence="5">Pentatricopeptide repeat-containing protein At1g17630</fullName>
    </submittedName>
</protein>
<dbReference type="PANTHER" id="PTHR47926:SF389">
    <property type="entry name" value="PENTATRICOPEPTIDE PROTEIN-RELATED"/>
    <property type="match status" value="1"/>
</dbReference>
<evidence type="ECO:0000256" key="3">
    <source>
        <dbReference type="PROSITE-ProRule" id="PRU00708"/>
    </source>
</evidence>
<feature type="repeat" description="PPR" evidence="3">
    <location>
        <begin position="260"/>
        <end position="294"/>
    </location>
</feature>
<dbReference type="InterPro" id="IPR011990">
    <property type="entry name" value="TPR-like_helical_dom_sf"/>
</dbReference>
<dbReference type="Pfam" id="PF20431">
    <property type="entry name" value="E_motif"/>
    <property type="match status" value="1"/>
</dbReference>
<sequence>MLHAAVTIASHSSNSVLRPFHSLSRCLTTPSIGQNSKTRSNAADSGLVDFFDHLLQQCINGDHLRQLKQTHSQIIHTSTFLSPFLAARLVSVYSKFGLLKDARKVFDTISSLDESFITRNMLLWNSILRANVVQGEYNEALRLYCEMRKVGVLPDGFGFPLIVKASGRAMVGESNYKLCTSVHCHVVQLGFRDHMHVVNELLGMYGKIGRMDIACKLFDRMPVRTQISWNVMVSGFANNSDCENASKMFDRMELEGWEPNSVTWTSLLSSFGKCGSGEETLRLYRMMREKGVEVTAEAVAVVLSVCADMNAFCTAANLHGYVIKGGFSNYSFVVNSLICVCGKNCAAKEAESLFSGLESKNIVSWNALISCYAESGLCDEAFALFSQMGKLHDGYAELKPNVITWSAVISGFAAKGRFEESLEIFRQMQIAEVAGNPVTIASTLTACAGLSAHCLGKEIHAHVTRTLLDKKVLVGNGLINMYMKCACPEEANLVFEGLGTRDLFSWNTMIAGYGMLGLGDTALKFFYNMINIGFKPDKVTFVAVLSACSHAGLVAEGRKLFDQMVRDFRIESQMEHYACVVDLLGRAGLVLEAIDFVKNMPIEPNACVWGALLNSCKMYKNTDAAEETAAQIFGLEPEMTGSYMLISNLYAAQGRWEDSAKVRHSAKTVGLKKSPGRSWIEVKKKVHAFLAGEALDSGMEEIYRVLDYLSLQMEMESYALCQKSTSQLALEEECVANI</sequence>
<dbReference type="PANTHER" id="PTHR47926">
    <property type="entry name" value="PENTATRICOPEPTIDE REPEAT-CONTAINING PROTEIN"/>
    <property type="match status" value="1"/>
</dbReference>
<feature type="repeat" description="PPR" evidence="3">
    <location>
        <begin position="120"/>
        <end position="154"/>
    </location>
</feature>
<reference evidence="5" key="2">
    <citation type="submission" date="2025-08" db="UniProtKB">
        <authorList>
            <consortium name="RefSeq"/>
        </authorList>
    </citation>
    <scope>IDENTIFICATION</scope>
    <source>
        <tissue evidence="5">Leaves</tissue>
    </source>
</reference>
<evidence type="ECO:0000256" key="2">
    <source>
        <dbReference type="ARBA" id="ARBA00061659"/>
    </source>
</evidence>
<dbReference type="AlphaFoldDB" id="A0A6P6TM14"/>
<dbReference type="GO" id="GO:0003723">
    <property type="term" value="F:RNA binding"/>
    <property type="evidence" value="ECO:0007669"/>
    <property type="project" value="InterPro"/>
</dbReference>
<dbReference type="InterPro" id="IPR002885">
    <property type="entry name" value="PPR_rpt"/>
</dbReference>
<dbReference type="NCBIfam" id="TIGR00756">
    <property type="entry name" value="PPR"/>
    <property type="match status" value="7"/>
</dbReference>
<gene>
    <name evidence="5" type="primary">LOC113702568</name>
</gene>
<evidence type="ECO:0000313" key="5">
    <source>
        <dbReference type="RefSeq" id="XP_027079548.1"/>
    </source>
</evidence>
<dbReference type="Pfam" id="PF13041">
    <property type="entry name" value="PPR_2"/>
    <property type="match status" value="2"/>
</dbReference>
<feature type="repeat" description="PPR" evidence="3">
    <location>
        <begin position="361"/>
        <end position="391"/>
    </location>
</feature>
<name>A0A6P6TM14_COFAR</name>
<dbReference type="Pfam" id="PF01535">
    <property type="entry name" value="PPR"/>
    <property type="match status" value="4"/>
</dbReference>
<dbReference type="GeneID" id="113702568"/>
<feature type="repeat" description="PPR" evidence="3">
    <location>
        <begin position="401"/>
        <end position="435"/>
    </location>
</feature>
<accession>A0A6P6TM14</accession>
<keyword evidence="1" id="KW-0677">Repeat</keyword>
<dbReference type="OrthoDB" id="881013at2759"/>
<dbReference type="Gene3D" id="1.25.40.10">
    <property type="entry name" value="Tetratricopeptide repeat domain"/>
    <property type="match status" value="4"/>
</dbReference>
<proteinExistence type="inferred from homology"/>
<dbReference type="GO" id="GO:0009451">
    <property type="term" value="P:RNA modification"/>
    <property type="evidence" value="ECO:0007669"/>
    <property type="project" value="InterPro"/>
</dbReference>
<dbReference type="InterPro" id="IPR046848">
    <property type="entry name" value="E_motif"/>
</dbReference>
<dbReference type="FunFam" id="1.25.40.10:FF:000393">
    <property type="entry name" value="Pentatricopeptide repeat-containing protein At1g20230"/>
    <property type="match status" value="2"/>
</dbReference>
<dbReference type="InterPro" id="IPR046960">
    <property type="entry name" value="PPR_At4g14850-like_plant"/>
</dbReference>
<dbReference type="FunFam" id="1.25.40.10:FF:000280">
    <property type="entry name" value="Pentatricopeptide repeat-containing protein"/>
    <property type="match status" value="1"/>
</dbReference>
<reference evidence="4" key="1">
    <citation type="journal article" date="2025" name="Foods">
        <title>Unveiling the Microbial Signatures of Arabica Coffee Cherries: Insights into Ripeness Specific Diversity, Functional Traits, and Implications for Quality and Safety.</title>
        <authorList>
            <consortium name="RefSeq"/>
            <person name="Tenea G.N."/>
            <person name="Cifuentes V."/>
            <person name="Reyes P."/>
            <person name="Cevallos-Vallejos M."/>
        </authorList>
    </citation>
    <scope>NUCLEOTIDE SEQUENCE [LARGE SCALE GENOMIC DNA]</scope>
</reference>
<evidence type="ECO:0000256" key="1">
    <source>
        <dbReference type="ARBA" id="ARBA00022737"/>
    </source>
</evidence>
<feature type="repeat" description="PPR" evidence="3">
    <location>
        <begin position="537"/>
        <end position="567"/>
    </location>
</feature>
<keyword evidence="4" id="KW-1185">Reference proteome</keyword>
<evidence type="ECO:0000313" key="4">
    <source>
        <dbReference type="Proteomes" id="UP001652660"/>
    </source>
</evidence>
<dbReference type="PROSITE" id="PS51375">
    <property type="entry name" value="PPR"/>
    <property type="match status" value="7"/>
</dbReference>
<dbReference type="Pfam" id="PF12854">
    <property type="entry name" value="PPR_1"/>
    <property type="match status" value="1"/>
</dbReference>